<keyword evidence="5" id="KW-1185">Reference proteome</keyword>
<name>Q8DJF4_THEVB</name>
<keyword evidence="2 3" id="KW-0802">TPR repeat</keyword>
<evidence type="ECO:0000313" key="4">
    <source>
        <dbReference type="EMBL" id="BAC08823.1"/>
    </source>
</evidence>
<dbReference type="Proteomes" id="UP000000440">
    <property type="component" value="Chromosome"/>
</dbReference>
<evidence type="ECO:0000313" key="5">
    <source>
        <dbReference type="Proteomes" id="UP000000440"/>
    </source>
</evidence>
<dbReference type="Pfam" id="PF13176">
    <property type="entry name" value="TPR_7"/>
    <property type="match status" value="1"/>
</dbReference>
<feature type="repeat" description="TPR" evidence="3">
    <location>
        <begin position="178"/>
        <end position="211"/>
    </location>
</feature>
<dbReference type="AlphaFoldDB" id="Q8DJF4"/>
<evidence type="ECO:0000256" key="1">
    <source>
        <dbReference type="ARBA" id="ARBA00022737"/>
    </source>
</evidence>
<evidence type="ECO:0000256" key="2">
    <source>
        <dbReference type="ARBA" id="ARBA00022803"/>
    </source>
</evidence>
<dbReference type="Pfam" id="PF13414">
    <property type="entry name" value="TPR_11"/>
    <property type="match status" value="1"/>
</dbReference>
<dbReference type="SUPFAM" id="SSF48452">
    <property type="entry name" value="TPR-like"/>
    <property type="match status" value="1"/>
</dbReference>
<protein>
    <submittedName>
        <fullName evidence="4">Tlr1271 protein</fullName>
    </submittedName>
</protein>
<reference evidence="4 5" key="1">
    <citation type="journal article" date="2002" name="DNA Res.">
        <title>Complete genome structure of the thermophilic cyanobacterium Thermosynechococcus elongatus BP-1.</title>
        <authorList>
            <person name="Nakamura Y."/>
            <person name="Kaneko T."/>
            <person name="Sato S."/>
            <person name="Ikeuchi M."/>
            <person name="Katoh H."/>
            <person name="Sasamoto S."/>
            <person name="Watanabe A."/>
            <person name="Iriguchi M."/>
            <person name="Kawashima K."/>
            <person name="Kimura T."/>
            <person name="Kishida Y."/>
            <person name="Kiyokawa C."/>
            <person name="Kohara M."/>
            <person name="Matsumoto M."/>
            <person name="Matsuno A."/>
            <person name="Nakazaki N."/>
            <person name="Shimpo S."/>
            <person name="Sugimoto M."/>
            <person name="Takeuchi C."/>
            <person name="Yamada M."/>
            <person name="Tabata S."/>
        </authorList>
    </citation>
    <scope>NUCLEOTIDE SEQUENCE [LARGE SCALE GENOMIC DNA]</scope>
    <source>
        <strain evidence="5">IAM M-273 / NIES-2133 / BP-1</strain>
    </source>
</reference>
<dbReference type="InterPro" id="IPR011990">
    <property type="entry name" value="TPR-like_helical_dom_sf"/>
</dbReference>
<dbReference type="PANTHER" id="PTHR45586:SF1">
    <property type="entry name" value="LIPOPOLYSACCHARIDE ASSEMBLY PROTEIN B"/>
    <property type="match status" value="1"/>
</dbReference>
<dbReference type="PANTHER" id="PTHR45586">
    <property type="entry name" value="TPR REPEAT-CONTAINING PROTEIN PA4667"/>
    <property type="match status" value="1"/>
</dbReference>
<dbReference type="EMBL" id="BA000039">
    <property type="protein sequence ID" value="BAC08823.1"/>
    <property type="molecule type" value="Genomic_DNA"/>
</dbReference>
<dbReference type="Pfam" id="PF14559">
    <property type="entry name" value="TPR_19"/>
    <property type="match status" value="1"/>
</dbReference>
<feature type="repeat" description="TPR" evidence="3">
    <location>
        <begin position="144"/>
        <end position="177"/>
    </location>
</feature>
<dbReference type="EnsemblBacteria" id="BAC08823">
    <property type="protein sequence ID" value="BAC08823"/>
    <property type="gene ID" value="BAC08823"/>
</dbReference>
<keyword evidence="1" id="KW-0677">Repeat</keyword>
<dbReference type="RefSeq" id="WP_011057111.1">
    <property type="nucleotide sequence ID" value="NC_004113.1"/>
</dbReference>
<dbReference type="KEGG" id="tel:tlr1271"/>
<dbReference type="Gene3D" id="3.40.50.2000">
    <property type="entry name" value="Glycogen Phosphorylase B"/>
    <property type="match status" value="1"/>
</dbReference>
<feature type="repeat" description="TPR" evidence="3">
    <location>
        <begin position="246"/>
        <end position="279"/>
    </location>
</feature>
<dbReference type="SMART" id="SM00028">
    <property type="entry name" value="TPR"/>
    <property type="match status" value="8"/>
</dbReference>
<proteinExistence type="predicted"/>
<gene>
    <name evidence="4" type="ordered locus">tlr1271</name>
</gene>
<evidence type="ECO:0000256" key="3">
    <source>
        <dbReference type="PROSITE-ProRule" id="PRU00339"/>
    </source>
</evidence>
<dbReference type="STRING" id="197221.gene:10747867"/>
<dbReference type="SUPFAM" id="SSF53756">
    <property type="entry name" value="UDP-Glycosyltransferase/glycogen phosphorylase"/>
    <property type="match status" value="1"/>
</dbReference>
<dbReference type="PATRIC" id="fig|197221.4.peg.1338"/>
<dbReference type="PROSITE" id="PS50293">
    <property type="entry name" value="TPR_REGION"/>
    <property type="match status" value="1"/>
</dbReference>
<dbReference type="InterPro" id="IPR019734">
    <property type="entry name" value="TPR_rpt"/>
</dbReference>
<dbReference type="PROSITE" id="PS50005">
    <property type="entry name" value="TPR"/>
    <property type="match status" value="6"/>
</dbReference>
<dbReference type="Gene3D" id="1.25.40.10">
    <property type="entry name" value="Tetratricopeptide repeat domain"/>
    <property type="match status" value="3"/>
</dbReference>
<dbReference type="InterPro" id="IPR051012">
    <property type="entry name" value="CellSynth/LPSAsmb/PSIAsmb"/>
</dbReference>
<feature type="repeat" description="TPR" evidence="3">
    <location>
        <begin position="41"/>
        <end position="74"/>
    </location>
</feature>
<feature type="repeat" description="TPR" evidence="3">
    <location>
        <begin position="280"/>
        <end position="313"/>
    </location>
</feature>
<dbReference type="eggNOG" id="COG0457">
    <property type="taxonomic scope" value="Bacteria"/>
</dbReference>
<dbReference type="SMR" id="Q8DJF4"/>
<accession>Q8DJF4</accession>
<sequence>MGIFGWRTASLLKKAWQLYQQQHWSKAQQCARQVIEQTPQPEAYYLLGLIAEQLARPLEARTAYEQAIALDPWHAPSHYRLAVVLHALLQQPAAAVPHYQRALEVKPDWVEAHSNLGNAYLDLGDTEGAIACYQKALSLNPDLPTTLYNLGLCLHAQGKLTEATACYEQSLYLEPGQADVHNNLGSAYLELKNYTAATVHFQAALGANPELLVAHYNLGYALHLQGNLAAARDRYQEVLLRDNKHLRTLLQLGQICLAEEDLTGAIGYYQRCLSLDPLNSAAQAGLATALLESGDPQAALPYLRQAVALNPEAEDVRLKFALVLLMLEQFREGWQEYEWRWQQPTGGLRNYPQPRWQGQSLKGKTLFVYSEQGFRDCIQFVRLLPLMAKHAQRIIFEAYPPLVRLCQTLPGIEVMSTEETPPPFDYHTPLLSLPRYLGIDQDHFPKFKPYFPLPTRPPHPLFKVSKPRVGLVWASHSQTRTTVQRSCPLEYFLPLLQEFDVQWYSLQKERSPTEAEQLRQVGVIDCQPYMGDFLDTALLIQQLDAVVTIDTAVAHLAGALGKPLWILLPFVADWRWFWRRSRSPWYPSAELIRQPQRGDWPGAIAQLRSALQAHYRTRCNGIPN</sequence>
<organism evidence="4 5">
    <name type="scientific">Thermosynechococcus vestitus (strain NIES-2133 / IAM M-273 / BP-1)</name>
    <dbReference type="NCBI Taxonomy" id="197221"/>
    <lineage>
        <taxon>Bacteria</taxon>
        <taxon>Bacillati</taxon>
        <taxon>Cyanobacteriota</taxon>
        <taxon>Cyanophyceae</taxon>
        <taxon>Acaryochloridales</taxon>
        <taxon>Thermosynechococcaceae</taxon>
        <taxon>Thermosynechococcus</taxon>
    </lineage>
</organism>
<dbReference type="eggNOG" id="COG0859">
    <property type="taxonomic scope" value="Bacteria"/>
</dbReference>
<dbReference type="Pfam" id="PF13432">
    <property type="entry name" value="TPR_16"/>
    <property type="match status" value="2"/>
</dbReference>
<feature type="repeat" description="TPR" evidence="3">
    <location>
        <begin position="110"/>
        <end position="143"/>
    </location>
</feature>